<feature type="chain" id="PRO_5002641177" evidence="5">
    <location>
        <begin position="20"/>
        <end position="141"/>
    </location>
</feature>
<name>A1YWY4_9HYME</name>
<protein>
    <submittedName>
        <fullName evidence="6">Odorant-binding protein 3</fullName>
    </submittedName>
</protein>
<evidence type="ECO:0000256" key="5">
    <source>
        <dbReference type="SAM" id="SignalP"/>
    </source>
</evidence>
<reference evidence="6" key="1">
    <citation type="journal article" date="2009" name="Chem. Senses">
        <title>Identification and expression pattern of putative odorant-binding proteins and chemosensory proteins in antennae of the Microplitis mediator (Hymenoptera: Braconidae).</title>
        <authorList>
            <person name="Zhang S."/>
            <person name="Zhang Y.J."/>
            <person name="Su H.H."/>
            <person name="Gao X.W."/>
            <person name="Guo Y.Y."/>
        </authorList>
    </citation>
    <scope>NUCLEOTIDE SEQUENCE</scope>
</reference>
<keyword evidence="3" id="KW-0964">Secreted</keyword>
<evidence type="ECO:0000313" key="6">
    <source>
        <dbReference type="EMBL" id="ABM05970.1"/>
    </source>
</evidence>
<dbReference type="EMBL" id="EF141515">
    <property type="protein sequence ID" value="ABM05970.1"/>
    <property type="molecule type" value="mRNA"/>
</dbReference>
<dbReference type="GO" id="GO:0007608">
    <property type="term" value="P:sensory perception of smell"/>
    <property type="evidence" value="ECO:0007669"/>
    <property type="project" value="TreeGrafter"/>
</dbReference>
<evidence type="ECO:0000256" key="4">
    <source>
        <dbReference type="ARBA" id="ARBA00022729"/>
    </source>
</evidence>
<feature type="signal peptide" evidence="5">
    <location>
        <begin position="1"/>
        <end position="19"/>
    </location>
</feature>
<accession>A1YWY4</accession>
<comment type="similarity">
    <text evidence="2">Belongs to the PBP/GOBP family.</text>
</comment>
<keyword evidence="4 5" id="KW-0732">Signal</keyword>
<proteinExistence type="evidence at transcript level"/>
<organism evidence="6">
    <name type="scientific">Microplitis mediator</name>
    <dbReference type="NCBI Taxonomy" id="375433"/>
    <lineage>
        <taxon>Eukaryota</taxon>
        <taxon>Metazoa</taxon>
        <taxon>Ecdysozoa</taxon>
        <taxon>Arthropoda</taxon>
        <taxon>Hexapoda</taxon>
        <taxon>Insecta</taxon>
        <taxon>Pterygota</taxon>
        <taxon>Neoptera</taxon>
        <taxon>Endopterygota</taxon>
        <taxon>Hymenoptera</taxon>
        <taxon>Apocrita</taxon>
        <taxon>Ichneumonoidea</taxon>
        <taxon>Braconidae</taxon>
        <taxon>Microgastrinae</taxon>
        <taxon>Microplitis</taxon>
    </lineage>
</organism>
<dbReference type="Gene3D" id="1.10.238.20">
    <property type="entry name" value="Pheromone/general odorant binding protein domain"/>
    <property type="match status" value="1"/>
</dbReference>
<dbReference type="PANTHER" id="PTHR11857">
    <property type="entry name" value="ODORANT BINDING PROTEIN-RELATED"/>
    <property type="match status" value="1"/>
</dbReference>
<dbReference type="InterPro" id="IPR036728">
    <property type="entry name" value="PBP_GOBP_sf"/>
</dbReference>
<dbReference type="FunFam" id="1.10.238.20:FF:000001">
    <property type="entry name" value="General odorant-binding protein lush"/>
    <property type="match status" value="1"/>
</dbReference>
<evidence type="ECO:0000256" key="2">
    <source>
        <dbReference type="ARBA" id="ARBA00008098"/>
    </source>
</evidence>
<dbReference type="SMART" id="SM00708">
    <property type="entry name" value="PhBP"/>
    <property type="match status" value="1"/>
</dbReference>
<dbReference type="AlphaFoldDB" id="A1YWY4"/>
<dbReference type="InterPro" id="IPR006170">
    <property type="entry name" value="PBP/GOBP"/>
</dbReference>
<dbReference type="GO" id="GO:0005615">
    <property type="term" value="C:extracellular space"/>
    <property type="evidence" value="ECO:0007669"/>
    <property type="project" value="TreeGrafter"/>
</dbReference>
<comment type="subcellular location">
    <subcellularLocation>
        <location evidence="1">Secreted</location>
    </subcellularLocation>
</comment>
<sequence>MRGSVLAIVACALVVGVLGDDDMKEKHKEIFKKCAEETGVTKEDLHNHKRGEEPETKIKCFHACIAKADGAMVDGKLNKDKVIEKIPADLPDRERIIEAVTKCSEQTAADECETAHLVFKCLRENKALPHPPHHHHHHHDE</sequence>
<evidence type="ECO:0000256" key="1">
    <source>
        <dbReference type="ARBA" id="ARBA00004613"/>
    </source>
</evidence>
<dbReference type="GO" id="GO:0005549">
    <property type="term" value="F:odorant binding"/>
    <property type="evidence" value="ECO:0007669"/>
    <property type="project" value="InterPro"/>
</dbReference>
<dbReference type="CDD" id="cd23992">
    <property type="entry name" value="PBP_GOBP"/>
    <property type="match status" value="1"/>
</dbReference>
<evidence type="ECO:0000256" key="3">
    <source>
        <dbReference type="ARBA" id="ARBA00022525"/>
    </source>
</evidence>
<dbReference type="Pfam" id="PF01395">
    <property type="entry name" value="PBP_GOBP"/>
    <property type="match status" value="1"/>
</dbReference>
<dbReference type="SUPFAM" id="SSF47565">
    <property type="entry name" value="Insect pheromone/odorant-binding proteins"/>
    <property type="match status" value="1"/>
</dbReference>